<dbReference type="EMBL" id="KZ303523">
    <property type="protein sequence ID" value="PIA14015.1"/>
    <property type="molecule type" value="Genomic_DNA"/>
</dbReference>
<evidence type="ECO:0000313" key="3">
    <source>
        <dbReference type="Proteomes" id="UP000242474"/>
    </source>
</evidence>
<dbReference type="GO" id="GO:0000166">
    <property type="term" value="F:nucleotide binding"/>
    <property type="evidence" value="ECO:0007669"/>
    <property type="project" value="UniProtKB-KW"/>
</dbReference>
<dbReference type="CDD" id="cd00754">
    <property type="entry name" value="Ubl_MoaD"/>
    <property type="match status" value="1"/>
</dbReference>
<dbReference type="AlphaFoldDB" id="A0A2G5B4T3"/>
<evidence type="ECO:0000313" key="2">
    <source>
        <dbReference type="EMBL" id="PIA14015.1"/>
    </source>
</evidence>
<dbReference type="InterPro" id="IPR044672">
    <property type="entry name" value="MOCS2A"/>
</dbReference>
<gene>
    <name evidence="2" type="ORF">COEREDRAFT_83069</name>
</gene>
<dbReference type="InterPro" id="IPR016155">
    <property type="entry name" value="Mopterin_synth/thiamin_S_b"/>
</dbReference>
<dbReference type="Pfam" id="PF02597">
    <property type="entry name" value="ThiS"/>
    <property type="match status" value="1"/>
</dbReference>
<proteinExistence type="predicted"/>
<dbReference type="SUPFAM" id="SSF54285">
    <property type="entry name" value="MoaD/ThiS"/>
    <property type="match status" value="1"/>
</dbReference>
<reference evidence="2 3" key="1">
    <citation type="journal article" date="2015" name="Genome Biol. Evol.">
        <title>Phylogenomic analyses indicate that early fungi evolved digesting cell walls of algal ancestors of land plants.</title>
        <authorList>
            <person name="Chang Y."/>
            <person name="Wang S."/>
            <person name="Sekimoto S."/>
            <person name="Aerts A.L."/>
            <person name="Choi C."/>
            <person name="Clum A."/>
            <person name="LaButti K.M."/>
            <person name="Lindquist E.A."/>
            <person name="Yee Ngan C."/>
            <person name="Ohm R.A."/>
            <person name="Salamov A.A."/>
            <person name="Grigoriev I.V."/>
            <person name="Spatafora J.W."/>
            <person name="Berbee M.L."/>
        </authorList>
    </citation>
    <scope>NUCLEOTIDE SEQUENCE [LARGE SCALE GENOMIC DNA]</scope>
    <source>
        <strain evidence="2 3">NRRL 1564</strain>
    </source>
</reference>
<dbReference type="UniPathway" id="UPA00344"/>
<dbReference type="OrthoDB" id="5595860at2759"/>
<name>A0A2G5B4T3_COERN</name>
<dbReference type="PANTHER" id="PTHR33359">
    <property type="entry name" value="MOLYBDOPTERIN SYNTHASE SULFUR CARRIER SUBUNIT"/>
    <property type="match status" value="1"/>
</dbReference>
<dbReference type="Proteomes" id="UP000242474">
    <property type="component" value="Unassembled WGS sequence"/>
</dbReference>
<dbReference type="GO" id="GO:0006777">
    <property type="term" value="P:Mo-molybdopterin cofactor biosynthetic process"/>
    <property type="evidence" value="ECO:0007669"/>
    <property type="project" value="InterPro"/>
</dbReference>
<dbReference type="Gene3D" id="3.10.20.30">
    <property type="match status" value="1"/>
</dbReference>
<dbReference type="GO" id="GO:1990133">
    <property type="term" value="C:molybdopterin adenylyltransferase complex"/>
    <property type="evidence" value="ECO:0007669"/>
    <property type="project" value="TreeGrafter"/>
</dbReference>
<dbReference type="InterPro" id="IPR003749">
    <property type="entry name" value="ThiS/MoaD-like"/>
</dbReference>
<dbReference type="PANTHER" id="PTHR33359:SF1">
    <property type="entry name" value="MOLYBDOPTERIN SYNTHASE SULFUR CARRIER SUBUNIT"/>
    <property type="match status" value="1"/>
</dbReference>
<dbReference type="STRING" id="763665.A0A2G5B4T3"/>
<organism evidence="2 3">
    <name type="scientific">Coemansia reversa (strain ATCC 12441 / NRRL 1564)</name>
    <dbReference type="NCBI Taxonomy" id="763665"/>
    <lineage>
        <taxon>Eukaryota</taxon>
        <taxon>Fungi</taxon>
        <taxon>Fungi incertae sedis</taxon>
        <taxon>Zoopagomycota</taxon>
        <taxon>Kickxellomycotina</taxon>
        <taxon>Kickxellomycetes</taxon>
        <taxon>Kickxellales</taxon>
        <taxon>Kickxellaceae</taxon>
        <taxon>Coemansia</taxon>
    </lineage>
</organism>
<protein>
    <submittedName>
        <fullName evidence="2">Molybdopterin synthase sulfur carrier subunit</fullName>
    </submittedName>
</protein>
<keyword evidence="3" id="KW-1185">Reference proteome</keyword>
<evidence type="ECO:0000256" key="1">
    <source>
        <dbReference type="ARBA" id="ARBA00022741"/>
    </source>
</evidence>
<keyword evidence="1" id="KW-0547">Nucleotide-binding</keyword>
<accession>A0A2G5B4T3</accession>
<sequence>MKVLYFASARDAAGQGEDTINLSSFSAKGQHPTLDDLLGHVQTIHDRLRPIIKTSLVSLNSEYVLKGSSVKLNDSDEVAIIPQVSGG</sequence>
<dbReference type="InterPro" id="IPR012675">
    <property type="entry name" value="Beta-grasp_dom_sf"/>
</dbReference>